<sequence>MIGTIIVNNSNEIIQSFGNKEFCNHLKTLVCDSQSAPKTQQRFSSSSSSGISSCESTLNKENRNSLLRSIDSTTNFSKTKVDDEILLSLVLPLFAMYQSRKDTDNNEITLLYSNDLKFSFQKYDISHFIIVISSNNYSEAEIEEFSKSVKSLLNFYYGPFIYFIKADLSSVKRKRGKVEKNMELLISQLENGNLKYPMLNVNALYLNCNKYKTFMPHFRKLIGEITNVIGHCRCIFVSSGQIIASVCSKTKRPVSIIDLVDPSDINNLVQMCQIFDQSSTTTNLISSSSNNINNENVSSFSSKKRLQHHFEQIWVHFPNSPKQTRQFVNAFLFSLSSEIDLICLNSIDQSTPIHITCDLLDLLEDIENFEEDKTIYVAKTGELIQELAQILGTFKPKYCNKDAPYMFLENIQRTNILLKNLWSRLHIELLRPLGNSKNNDDKKQRSFSTLFSSYSPYSTINRWSSTVSLFSTSSQRSNSTNNFGGIHQKPKLPIQTLAMIKHFQRQLRLLLNEFCIHSYSIGKFEKFKLAENAMQKVMDRCMSQNLQPLFSKSAKELHNKSEIAPAKLGFDMIGYVFYGLDAPFNIFSYPSQYGKAFLNLYSKEAALSDIFIGRLETGELLIHFTGTLSTPLSNSKNSSNTKKDILDFPISCAAVFPSLINSQLAIRQTFSLASVLNQKIKIITSMFE</sequence>
<dbReference type="Proteomes" id="UP000887580">
    <property type="component" value="Unplaced"/>
</dbReference>
<name>A0AC35GS95_9BILA</name>
<accession>A0AC35GS95</accession>
<dbReference type="WBParaSite" id="PS1159_v2.g8035.t1">
    <property type="protein sequence ID" value="PS1159_v2.g8035.t1"/>
    <property type="gene ID" value="PS1159_v2.g8035"/>
</dbReference>
<organism evidence="1 2">
    <name type="scientific">Panagrolaimus sp. PS1159</name>
    <dbReference type="NCBI Taxonomy" id="55785"/>
    <lineage>
        <taxon>Eukaryota</taxon>
        <taxon>Metazoa</taxon>
        <taxon>Ecdysozoa</taxon>
        <taxon>Nematoda</taxon>
        <taxon>Chromadorea</taxon>
        <taxon>Rhabditida</taxon>
        <taxon>Tylenchina</taxon>
        <taxon>Panagrolaimomorpha</taxon>
        <taxon>Panagrolaimoidea</taxon>
        <taxon>Panagrolaimidae</taxon>
        <taxon>Panagrolaimus</taxon>
    </lineage>
</organism>
<reference evidence="2" key="1">
    <citation type="submission" date="2022-11" db="UniProtKB">
        <authorList>
            <consortium name="WormBaseParasite"/>
        </authorList>
    </citation>
    <scope>IDENTIFICATION</scope>
</reference>
<protein>
    <submittedName>
        <fullName evidence="2">Uncharacterized protein</fullName>
    </submittedName>
</protein>
<evidence type="ECO:0000313" key="1">
    <source>
        <dbReference type="Proteomes" id="UP000887580"/>
    </source>
</evidence>
<evidence type="ECO:0000313" key="2">
    <source>
        <dbReference type="WBParaSite" id="PS1159_v2.g8035.t1"/>
    </source>
</evidence>
<proteinExistence type="predicted"/>